<dbReference type="PROSITE" id="PS51257">
    <property type="entry name" value="PROKAR_LIPOPROTEIN"/>
    <property type="match status" value="1"/>
</dbReference>
<keyword evidence="2" id="KW-1185">Reference proteome</keyword>
<reference evidence="1 2" key="1">
    <citation type="journal article" date="2020" name="Microorganisms">
        <title>Osmotic Adaptation and Compatible Solute Biosynthesis of Phototrophic Bacteria as Revealed from Genome Analyses.</title>
        <authorList>
            <person name="Imhoff J.F."/>
            <person name="Rahn T."/>
            <person name="Kunzel S."/>
            <person name="Keller A."/>
            <person name="Neulinger S.C."/>
        </authorList>
    </citation>
    <scope>NUCLEOTIDE SEQUENCE [LARGE SCALE GENOMIC DNA]</scope>
    <source>
        <strain evidence="1 2">DSM 9895</strain>
    </source>
</reference>
<protein>
    <recommendedName>
        <fullName evidence="3">LPS-assembly lipoprotein LptE</fullName>
    </recommendedName>
</protein>
<dbReference type="Pfam" id="PF04390">
    <property type="entry name" value="LptE"/>
    <property type="match status" value="1"/>
</dbReference>
<evidence type="ECO:0008006" key="3">
    <source>
        <dbReference type="Google" id="ProtNLM"/>
    </source>
</evidence>
<gene>
    <name evidence="1" type="ORF">CKO28_24620</name>
</gene>
<sequence>MWSRNPGRPGRRAGALALGGLLVAAAGCGFQPMYAERAQPGSGQISPAVRNSVAIAPIPDRIGQQLHNALRDQLNPRGQPTDPAYRLRVRISSVSEPSTLRSDGTATRRSFTLQATWQLDDYDSSRRLFTSSAGARTSYNVVDQPYATVVAFRDAQERVVEQVARDIAARVTGVLARGVRPAQANAAQ</sequence>
<dbReference type="EMBL" id="NRRL01000155">
    <property type="protein sequence ID" value="MBK1671191.1"/>
    <property type="molecule type" value="Genomic_DNA"/>
</dbReference>
<proteinExistence type="predicted"/>
<evidence type="ECO:0000313" key="1">
    <source>
        <dbReference type="EMBL" id="MBK1671191.1"/>
    </source>
</evidence>
<dbReference type="Proteomes" id="UP001296873">
    <property type="component" value="Unassembled WGS sequence"/>
</dbReference>
<dbReference type="SUPFAM" id="SSF159594">
    <property type="entry name" value="XCC0632-like"/>
    <property type="match status" value="1"/>
</dbReference>
<dbReference type="InterPro" id="IPR007485">
    <property type="entry name" value="LPS_assembly_LptE"/>
</dbReference>
<evidence type="ECO:0000313" key="2">
    <source>
        <dbReference type="Proteomes" id="UP001296873"/>
    </source>
</evidence>
<dbReference type="Gene3D" id="3.30.160.150">
    <property type="entry name" value="Lipoprotein like domain"/>
    <property type="match status" value="1"/>
</dbReference>
<accession>A0ABS1DKY3</accession>
<comment type="caution">
    <text evidence="1">The sequence shown here is derived from an EMBL/GenBank/DDBJ whole genome shotgun (WGS) entry which is preliminary data.</text>
</comment>
<dbReference type="RefSeq" id="WP_200343776.1">
    <property type="nucleotide sequence ID" value="NZ_NRRL01000155.1"/>
</dbReference>
<name>A0ABS1DKY3_9PROT</name>
<organism evidence="1 2">
    <name type="scientific">Rhodovibrio sodomensis</name>
    <dbReference type="NCBI Taxonomy" id="1088"/>
    <lineage>
        <taxon>Bacteria</taxon>
        <taxon>Pseudomonadati</taxon>
        <taxon>Pseudomonadota</taxon>
        <taxon>Alphaproteobacteria</taxon>
        <taxon>Rhodospirillales</taxon>
        <taxon>Rhodovibrionaceae</taxon>
        <taxon>Rhodovibrio</taxon>
    </lineage>
</organism>